<reference evidence="1 2" key="1">
    <citation type="submission" date="2019-01" db="EMBL/GenBank/DDBJ databases">
        <title>Genomic insights into a novel species Rhodoferax sp.</title>
        <authorList>
            <person name="Jin L."/>
        </authorList>
    </citation>
    <scope>NUCLEOTIDE SEQUENCE [LARGE SCALE GENOMIC DNA]</scope>
    <source>
        <strain evidence="1 2">CHu59-6-5</strain>
    </source>
</reference>
<dbReference type="KEGG" id="rhf:EUB48_01170"/>
<gene>
    <name evidence="1" type="ORF">EUB48_01170</name>
</gene>
<dbReference type="Gene3D" id="3.10.129.10">
    <property type="entry name" value="Hotdog Thioesterase"/>
    <property type="match status" value="1"/>
</dbReference>
<dbReference type="SUPFAM" id="SSF54637">
    <property type="entry name" value="Thioesterase/thiol ester dehydrase-isomerase"/>
    <property type="match status" value="1"/>
</dbReference>
<dbReference type="Pfam" id="PF22817">
    <property type="entry name" value="ApeP-like"/>
    <property type="match status" value="1"/>
</dbReference>
<organism evidence="1 2">
    <name type="scientific">Rhodoferax sediminis</name>
    <dbReference type="NCBI Taxonomy" id="2509614"/>
    <lineage>
        <taxon>Bacteria</taxon>
        <taxon>Pseudomonadati</taxon>
        <taxon>Pseudomonadota</taxon>
        <taxon>Betaproteobacteria</taxon>
        <taxon>Burkholderiales</taxon>
        <taxon>Comamonadaceae</taxon>
        <taxon>Rhodoferax</taxon>
    </lineage>
</organism>
<dbReference type="InterPro" id="IPR016776">
    <property type="entry name" value="ApeP-like_dehydratase"/>
</dbReference>
<protein>
    <submittedName>
        <fullName evidence="1">3-hydroxylacyl-ACP dehydratase</fullName>
    </submittedName>
</protein>
<dbReference type="OrthoDB" id="9800188at2"/>
<sequence length="167" mass="17636">MPTQPILQQLEIARRIPHQGRMCLLDAVMAWDATRIVCQASSHRAPDNPLRAGGRLGAACGVEYAAQAMALHGALLAESGETTCAAPRVGYLASVRSVTLHVQRLDTIASDLTVTAERLLGDANHILYSFRLEAGPQLLLEGRAAVVLDAAMLRPVDAAAYSSGAAP</sequence>
<dbReference type="CDD" id="cd01289">
    <property type="entry name" value="FabA_like"/>
    <property type="match status" value="1"/>
</dbReference>
<evidence type="ECO:0000313" key="2">
    <source>
        <dbReference type="Proteomes" id="UP000316798"/>
    </source>
</evidence>
<accession>A0A515D6L2</accession>
<proteinExistence type="predicted"/>
<dbReference type="RefSeq" id="WP_142817155.1">
    <property type="nucleotide sequence ID" value="NZ_CP035503.1"/>
</dbReference>
<keyword evidence="2" id="KW-1185">Reference proteome</keyword>
<name>A0A515D6L2_9BURK</name>
<dbReference type="InterPro" id="IPR029069">
    <property type="entry name" value="HotDog_dom_sf"/>
</dbReference>
<dbReference type="Proteomes" id="UP000316798">
    <property type="component" value="Chromosome"/>
</dbReference>
<dbReference type="EMBL" id="CP035503">
    <property type="protein sequence ID" value="QDL36056.1"/>
    <property type="molecule type" value="Genomic_DNA"/>
</dbReference>
<evidence type="ECO:0000313" key="1">
    <source>
        <dbReference type="EMBL" id="QDL36056.1"/>
    </source>
</evidence>
<dbReference type="AlphaFoldDB" id="A0A515D6L2"/>